<dbReference type="Proteomes" id="UP001610432">
    <property type="component" value="Unassembled WGS sequence"/>
</dbReference>
<evidence type="ECO:0000313" key="1">
    <source>
        <dbReference type="EMBL" id="KAL2871452.1"/>
    </source>
</evidence>
<evidence type="ECO:0008006" key="3">
    <source>
        <dbReference type="Google" id="ProtNLM"/>
    </source>
</evidence>
<protein>
    <recommendedName>
        <fullName evidence="3">Transcription factor domain-containing protein</fullName>
    </recommendedName>
</protein>
<keyword evidence="2" id="KW-1185">Reference proteome</keyword>
<sequence>MDPFEKIPPELIRQIILYTADFATVENVISVSPHIFAVLQAHLTITRDLILDNPITSLPEMQRLCYNIALINSPLTHIVDLPDYQQSCEGTPSFSDEQSLCLIQTAAQIQRLACACLSLIQRNLVSAVEHLPASSINGPERAIKAVEPFSWIEEYRVYWSLWHLRHYSDLRKAATQHWSWSESSVHGLDA</sequence>
<gene>
    <name evidence="1" type="ORF">BJX67DRAFT_377222</name>
</gene>
<accession>A0ABR4M4C8</accession>
<reference evidence="1 2" key="1">
    <citation type="submission" date="2024-07" db="EMBL/GenBank/DDBJ databases">
        <title>Section-level genome sequencing and comparative genomics of Aspergillus sections Usti and Cavernicolus.</title>
        <authorList>
            <consortium name="Lawrence Berkeley National Laboratory"/>
            <person name="Nybo J.L."/>
            <person name="Vesth T.C."/>
            <person name="Theobald S."/>
            <person name="Frisvad J.C."/>
            <person name="Larsen T.O."/>
            <person name="Kjaerboelling I."/>
            <person name="Rothschild-Mancinelli K."/>
            <person name="Lyhne E.K."/>
            <person name="Kogle M.E."/>
            <person name="Barry K."/>
            <person name="Clum A."/>
            <person name="Na H."/>
            <person name="Ledsgaard L."/>
            <person name="Lin J."/>
            <person name="Lipzen A."/>
            <person name="Kuo A."/>
            <person name="Riley R."/>
            <person name="Mondo S."/>
            <person name="Labutti K."/>
            <person name="Haridas S."/>
            <person name="Pangalinan J."/>
            <person name="Salamov A.A."/>
            <person name="Simmons B.A."/>
            <person name="Magnuson J.K."/>
            <person name="Chen J."/>
            <person name="Drula E."/>
            <person name="Henrissat B."/>
            <person name="Wiebenga A."/>
            <person name="Lubbers R.J."/>
            <person name="Gomes A.C."/>
            <person name="Macurrencykelacurrency M.R."/>
            <person name="Stajich J."/>
            <person name="Grigoriev I.V."/>
            <person name="Mortensen U.H."/>
            <person name="De Vries R.P."/>
            <person name="Baker S.E."/>
            <person name="Andersen M.R."/>
        </authorList>
    </citation>
    <scope>NUCLEOTIDE SEQUENCE [LARGE SCALE GENOMIC DNA]</scope>
    <source>
        <strain evidence="1 2">CBS 449.75</strain>
    </source>
</reference>
<name>A0ABR4M4C8_9EURO</name>
<dbReference type="RefSeq" id="XP_070890431.1">
    <property type="nucleotide sequence ID" value="XM_071032052.1"/>
</dbReference>
<evidence type="ECO:0000313" key="2">
    <source>
        <dbReference type="Proteomes" id="UP001610432"/>
    </source>
</evidence>
<dbReference type="EMBL" id="JBFXLQ010000003">
    <property type="protein sequence ID" value="KAL2871452.1"/>
    <property type="molecule type" value="Genomic_DNA"/>
</dbReference>
<dbReference type="GeneID" id="98147124"/>
<comment type="caution">
    <text evidence="1">The sequence shown here is derived from an EMBL/GenBank/DDBJ whole genome shotgun (WGS) entry which is preliminary data.</text>
</comment>
<proteinExistence type="predicted"/>
<organism evidence="1 2">
    <name type="scientific">Aspergillus lucknowensis</name>
    <dbReference type="NCBI Taxonomy" id="176173"/>
    <lineage>
        <taxon>Eukaryota</taxon>
        <taxon>Fungi</taxon>
        <taxon>Dikarya</taxon>
        <taxon>Ascomycota</taxon>
        <taxon>Pezizomycotina</taxon>
        <taxon>Eurotiomycetes</taxon>
        <taxon>Eurotiomycetidae</taxon>
        <taxon>Eurotiales</taxon>
        <taxon>Aspergillaceae</taxon>
        <taxon>Aspergillus</taxon>
        <taxon>Aspergillus subgen. Nidulantes</taxon>
    </lineage>
</organism>